<keyword evidence="3" id="KW-0201">Cytochrome c-type biogenesis</keyword>
<evidence type="ECO:0000256" key="6">
    <source>
        <dbReference type="SAM" id="Phobius"/>
    </source>
</evidence>
<accession>A0A0N0CUT7</accession>
<dbReference type="AlphaFoldDB" id="A0A0N0CUT7"/>
<name>A0A0N0CUT7_9BACI</name>
<evidence type="ECO:0000256" key="5">
    <source>
        <dbReference type="ARBA" id="ARBA00023136"/>
    </source>
</evidence>
<evidence type="ECO:0000256" key="3">
    <source>
        <dbReference type="ARBA" id="ARBA00022748"/>
    </source>
</evidence>
<evidence type="ECO:0000313" key="8">
    <source>
        <dbReference type="EMBL" id="KOY80801.1"/>
    </source>
</evidence>
<comment type="subcellular location">
    <subcellularLocation>
        <location evidence="1">Membrane</location>
        <topology evidence="1">Multi-pass membrane protein</topology>
    </subcellularLocation>
</comment>
<comment type="caution">
    <text evidence="8">The sequence shown here is derived from an EMBL/GenBank/DDBJ whole genome shotgun (WGS) entry which is preliminary data.</text>
</comment>
<proteinExistence type="predicted"/>
<dbReference type="GO" id="GO:0005886">
    <property type="term" value="C:plasma membrane"/>
    <property type="evidence" value="ECO:0007669"/>
    <property type="project" value="TreeGrafter"/>
</dbReference>
<feature type="transmembrane region" description="Helical" evidence="6">
    <location>
        <begin position="96"/>
        <end position="112"/>
    </location>
</feature>
<feature type="transmembrane region" description="Helical" evidence="6">
    <location>
        <begin position="132"/>
        <end position="156"/>
    </location>
</feature>
<evidence type="ECO:0000256" key="1">
    <source>
        <dbReference type="ARBA" id="ARBA00004141"/>
    </source>
</evidence>
<dbReference type="RefSeq" id="WP_053996042.1">
    <property type="nucleotide sequence ID" value="NZ_CP065643.1"/>
</dbReference>
<dbReference type="GO" id="GO:0020037">
    <property type="term" value="F:heme binding"/>
    <property type="evidence" value="ECO:0007669"/>
    <property type="project" value="InterPro"/>
</dbReference>
<evidence type="ECO:0000259" key="7">
    <source>
        <dbReference type="Pfam" id="PF01578"/>
    </source>
</evidence>
<feature type="transmembrane region" description="Helical" evidence="6">
    <location>
        <begin position="40"/>
        <end position="58"/>
    </location>
</feature>
<keyword evidence="4 6" id="KW-1133">Transmembrane helix</keyword>
<evidence type="ECO:0000256" key="2">
    <source>
        <dbReference type="ARBA" id="ARBA00022692"/>
    </source>
</evidence>
<dbReference type="PANTHER" id="PTHR30071:SF1">
    <property type="entry name" value="CYTOCHROME B_B6 PROTEIN-RELATED"/>
    <property type="match status" value="1"/>
</dbReference>
<keyword evidence="9" id="KW-1185">Reference proteome</keyword>
<protein>
    <submittedName>
        <fullName evidence="8">Cytochrome C biogenesis protein</fullName>
    </submittedName>
</protein>
<evidence type="ECO:0000256" key="4">
    <source>
        <dbReference type="ARBA" id="ARBA00022989"/>
    </source>
</evidence>
<feature type="transmembrane region" description="Helical" evidence="6">
    <location>
        <begin position="325"/>
        <end position="342"/>
    </location>
</feature>
<dbReference type="Proteomes" id="UP000037977">
    <property type="component" value="Unassembled WGS sequence"/>
</dbReference>
<dbReference type="InterPro" id="IPR002541">
    <property type="entry name" value="Cyt_c_assembly"/>
</dbReference>
<dbReference type="GO" id="GO:0017004">
    <property type="term" value="P:cytochrome complex assembly"/>
    <property type="evidence" value="ECO:0007669"/>
    <property type="project" value="UniProtKB-KW"/>
</dbReference>
<feature type="transmembrane region" description="Helical" evidence="6">
    <location>
        <begin position="354"/>
        <end position="376"/>
    </location>
</feature>
<feature type="transmembrane region" description="Helical" evidence="6">
    <location>
        <begin position="176"/>
        <end position="195"/>
    </location>
</feature>
<keyword evidence="5 6" id="KW-0472">Membrane</keyword>
<keyword evidence="2 6" id="KW-0812">Transmembrane</keyword>
<reference evidence="8 9" key="1">
    <citation type="submission" date="2015-07" db="EMBL/GenBank/DDBJ databases">
        <title>Genome sequencing project for genomic taxonomy and phylogenomics of Bacillus-like bacteria.</title>
        <authorList>
            <person name="Liu B."/>
            <person name="Wang J."/>
            <person name="Zhu Y."/>
            <person name="Liu G."/>
            <person name="Chen Q."/>
            <person name="Chen Z."/>
            <person name="Che J."/>
            <person name="Ge C."/>
            <person name="Shi H."/>
            <person name="Pan Z."/>
            <person name="Liu X."/>
        </authorList>
    </citation>
    <scope>NUCLEOTIDE SEQUENCE [LARGE SCALE GENOMIC DNA]</scope>
    <source>
        <strain evidence="8 9">DSM 54</strain>
    </source>
</reference>
<dbReference type="NCBIfam" id="TIGR03144">
    <property type="entry name" value="cytochr_II_ccsB"/>
    <property type="match status" value="1"/>
</dbReference>
<organism evidence="8 9">
    <name type="scientific">Lysinibacillus macroides</name>
    <dbReference type="NCBI Taxonomy" id="33935"/>
    <lineage>
        <taxon>Bacteria</taxon>
        <taxon>Bacillati</taxon>
        <taxon>Bacillota</taxon>
        <taxon>Bacilli</taxon>
        <taxon>Bacillales</taxon>
        <taxon>Bacillaceae</taxon>
        <taxon>Lysinibacillus</taxon>
    </lineage>
</organism>
<dbReference type="Pfam" id="PF01578">
    <property type="entry name" value="Cytochrom_C_asm"/>
    <property type="match status" value="2"/>
</dbReference>
<feature type="transmembrane region" description="Helical" evidence="6">
    <location>
        <begin position="290"/>
        <end position="313"/>
    </location>
</feature>
<dbReference type="EMBL" id="LGCI01000010">
    <property type="protein sequence ID" value="KOY80801.1"/>
    <property type="molecule type" value="Genomic_DNA"/>
</dbReference>
<feature type="transmembrane region" description="Helical" evidence="6">
    <location>
        <begin position="70"/>
        <end position="89"/>
    </location>
</feature>
<dbReference type="InterPro" id="IPR045062">
    <property type="entry name" value="Cyt_c_biogenesis_CcsA/CcmC"/>
</dbReference>
<evidence type="ECO:0000313" key="9">
    <source>
        <dbReference type="Proteomes" id="UP000037977"/>
    </source>
</evidence>
<feature type="domain" description="Cytochrome c assembly protein" evidence="7">
    <location>
        <begin position="68"/>
        <end position="186"/>
    </location>
</feature>
<dbReference type="STRING" id="33935.ADM90_16605"/>
<dbReference type="OrthoDB" id="9814290at2"/>
<dbReference type="PATRIC" id="fig|33935.3.peg.2080"/>
<feature type="transmembrane region" description="Helical" evidence="6">
    <location>
        <begin position="6"/>
        <end position="28"/>
    </location>
</feature>
<gene>
    <name evidence="8" type="ORF">ADM90_16605</name>
</gene>
<feature type="transmembrane region" description="Helical" evidence="6">
    <location>
        <begin position="245"/>
        <end position="263"/>
    </location>
</feature>
<dbReference type="InterPro" id="IPR017562">
    <property type="entry name" value="Cyt_c_biogenesis_CcsA"/>
</dbReference>
<dbReference type="PANTHER" id="PTHR30071">
    <property type="entry name" value="HEME EXPORTER PROTEIN C"/>
    <property type="match status" value="1"/>
</dbReference>
<feature type="domain" description="Cytochrome c assembly protein" evidence="7">
    <location>
        <begin position="277"/>
        <end position="377"/>
    </location>
</feature>
<sequence>MESYLWLSRTALLLAFVLLLIAIIPFGLAIKSKKHKSAQIALILTGVAFGLQLIYFIARWKAVGYAPVSNMYEFMTFFSIMLIGAFLLMSTLYKQWSIGFFAIPIALLLLGYGSVFSSEAKPLVPSLQSHWLAVHVITVAASSAILSVSFVTSMMYLLQRLDVTKRTRSTKSMEFVLWNLVVVCGFVLVSSYFHLTFSPKTVAFTAQDGIAVEAIYTMPILVANDVNAGFLAIPTNIDARKFNTIIWSYGAGTLLYIVLRFVWRKPLYVLLKPFTLSIQPKLLDEISYRAILIGYPLFSLGGLFFAMIWAQIAWGRYWGWDPKEVWALITWLFYAALLHLRLSKGWGGERTAWLAIIGFGIILFNQIFVNLVIAGLHSYA</sequence>